<feature type="transmembrane region" description="Helical" evidence="11">
    <location>
        <begin position="233"/>
        <end position="256"/>
    </location>
</feature>
<keyword evidence="10 11" id="KW-0472">Membrane</keyword>
<name>A0A2M8KC40_9BACT</name>
<organism evidence="13 14">
    <name type="scientific">Candidatus Portnoybacteria bacterium CG10_big_fil_rev_8_21_14_0_10_38_18</name>
    <dbReference type="NCBI Taxonomy" id="1974813"/>
    <lineage>
        <taxon>Bacteria</taxon>
        <taxon>Candidatus Portnoyibacteriota</taxon>
    </lineage>
</organism>
<dbReference type="InterPro" id="IPR008915">
    <property type="entry name" value="Peptidase_M50"/>
</dbReference>
<evidence type="ECO:0000313" key="14">
    <source>
        <dbReference type="Proteomes" id="UP000231648"/>
    </source>
</evidence>
<feature type="transmembrane region" description="Helical" evidence="11">
    <location>
        <begin position="90"/>
        <end position="117"/>
    </location>
</feature>
<dbReference type="SMART" id="SM00228">
    <property type="entry name" value="PDZ"/>
    <property type="match status" value="1"/>
</dbReference>
<keyword evidence="9 11" id="KW-0482">Metalloprotease</keyword>
<evidence type="ECO:0000256" key="11">
    <source>
        <dbReference type="RuleBase" id="RU362031"/>
    </source>
</evidence>
<reference evidence="14" key="1">
    <citation type="submission" date="2017-09" db="EMBL/GenBank/DDBJ databases">
        <title>Depth-based differentiation of microbial function through sediment-hosted aquifers and enrichment of novel symbionts in the deep terrestrial subsurface.</title>
        <authorList>
            <person name="Probst A.J."/>
            <person name="Ladd B."/>
            <person name="Jarett J.K."/>
            <person name="Geller-Mcgrath D.E."/>
            <person name="Sieber C.M.K."/>
            <person name="Emerson J.B."/>
            <person name="Anantharaman K."/>
            <person name="Thomas B.C."/>
            <person name="Malmstrom R."/>
            <person name="Stieglmeier M."/>
            <person name="Klingl A."/>
            <person name="Woyke T."/>
            <person name="Ryan C.M."/>
            <person name="Banfield J.F."/>
        </authorList>
    </citation>
    <scope>NUCLEOTIDE SEQUENCE [LARGE SCALE GENOMIC DNA]</scope>
</reference>
<keyword evidence="6 11" id="KW-0378">Hydrolase</keyword>
<evidence type="ECO:0000256" key="5">
    <source>
        <dbReference type="ARBA" id="ARBA00022692"/>
    </source>
</evidence>
<comment type="similarity">
    <text evidence="3 11">Belongs to the peptidase M50B family.</text>
</comment>
<dbReference type="PANTHER" id="PTHR42837:SF2">
    <property type="entry name" value="MEMBRANE METALLOPROTEASE ARASP2, CHLOROPLASTIC-RELATED"/>
    <property type="match status" value="1"/>
</dbReference>
<dbReference type="GO" id="GO:0004222">
    <property type="term" value="F:metalloendopeptidase activity"/>
    <property type="evidence" value="ECO:0007669"/>
    <property type="project" value="InterPro"/>
</dbReference>
<evidence type="ECO:0000256" key="10">
    <source>
        <dbReference type="ARBA" id="ARBA00023136"/>
    </source>
</evidence>
<keyword evidence="8 11" id="KW-1133">Transmembrane helix</keyword>
<dbReference type="Proteomes" id="UP000231648">
    <property type="component" value="Unassembled WGS sequence"/>
</dbReference>
<evidence type="ECO:0000256" key="4">
    <source>
        <dbReference type="ARBA" id="ARBA00022670"/>
    </source>
</evidence>
<dbReference type="EC" id="3.4.24.-" evidence="11"/>
<evidence type="ECO:0000259" key="12">
    <source>
        <dbReference type="SMART" id="SM00228"/>
    </source>
</evidence>
<evidence type="ECO:0000313" key="13">
    <source>
        <dbReference type="EMBL" id="PJE57465.1"/>
    </source>
</evidence>
<dbReference type="AlphaFoldDB" id="A0A2M8KC40"/>
<dbReference type="GO" id="GO:0006508">
    <property type="term" value="P:proteolysis"/>
    <property type="evidence" value="ECO:0007669"/>
    <property type="project" value="UniProtKB-KW"/>
</dbReference>
<keyword evidence="5 11" id="KW-0812">Transmembrane</keyword>
<dbReference type="GO" id="GO:0016020">
    <property type="term" value="C:membrane"/>
    <property type="evidence" value="ECO:0007669"/>
    <property type="project" value="UniProtKB-SubCell"/>
</dbReference>
<comment type="subcellular location">
    <subcellularLocation>
        <location evidence="2">Membrane</location>
        <topology evidence="2">Multi-pass membrane protein</topology>
    </subcellularLocation>
</comment>
<comment type="cofactor">
    <cofactor evidence="1 11">
        <name>Zn(2+)</name>
        <dbReference type="ChEBI" id="CHEBI:29105"/>
    </cofactor>
</comment>
<sequence>MILTIIVFILILGILIFAHELGHFISAKKAGVRVDEFGFGFPPRIFAVKKGETTYSLNLFPIGGFVKIYGEENEKKRSRSKRAFYNKPAWQRAIILVAGVFMNLLVAAIFLSIVYGIGIPSFVENGQETNYRNVQIQIVEVASNSPAEAAGIKIGDAIIELKVKSQELKVNEIEDVQNFIASHIGEEITITIKRGKEILQETLVPRTSPPEGQGATGIAMSKTGLISYPWYKAIINGFAAAGKLLVTMVSLFYLLIKNLILKGTLLGEIAGPIGIYSLTSQFVKLGAVYVLQFAAIFSINLVIINALPFPALDGGRLLFLLIEKVRSKPINFKTERIANTIGFAILILLLIAVTFRDIVKLF</sequence>
<dbReference type="CDD" id="cd06163">
    <property type="entry name" value="S2P-M50_PDZ_RseP-like"/>
    <property type="match status" value="1"/>
</dbReference>
<evidence type="ECO:0000256" key="3">
    <source>
        <dbReference type="ARBA" id="ARBA00007931"/>
    </source>
</evidence>
<dbReference type="PANTHER" id="PTHR42837">
    <property type="entry name" value="REGULATOR OF SIGMA-E PROTEASE RSEP"/>
    <property type="match status" value="1"/>
</dbReference>
<keyword evidence="7 11" id="KW-0862">Zinc</keyword>
<evidence type="ECO:0000256" key="8">
    <source>
        <dbReference type="ARBA" id="ARBA00022989"/>
    </source>
</evidence>
<dbReference type="GO" id="GO:0046872">
    <property type="term" value="F:metal ion binding"/>
    <property type="evidence" value="ECO:0007669"/>
    <property type="project" value="UniProtKB-KW"/>
</dbReference>
<keyword evidence="11" id="KW-0479">Metal-binding</keyword>
<accession>A0A2M8KC40</accession>
<evidence type="ECO:0000256" key="1">
    <source>
        <dbReference type="ARBA" id="ARBA00001947"/>
    </source>
</evidence>
<dbReference type="Pfam" id="PF02163">
    <property type="entry name" value="Peptidase_M50"/>
    <property type="match status" value="1"/>
</dbReference>
<feature type="transmembrane region" description="Helical" evidence="11">
    <location>
        <begin position="287"/>
        <end position="307"/>
    </location>
</feature>
<dbReference type="InterPro" id="IPR004387">
    <property type="entry name" value="Pept_M50_Zn"/>
</dbReference>
<dbReference type="InterPro" id="IPR001478">
    <property type="entry name" value="PDZ"/>
</dbReference>
<protein>
    <recommendedName>
        <fullName evidence="11">Zinc metalloprotease</fullName>
        <ecNumber evidence="11">3.4.24.-</ecNumber>
    </recommendedName>
</protein>
<evidence type="ECO:0000256" key="2">
    <source>
        <dbReference type="ARBA" id="ARBA00004141"/>
    </source>
</evidence>
<gene>
    <name evidence="13" type="primary">rseP</name>
    <name evidence="13" type="ORF">COU82_01880</name>
</gene>
<feature type="domain" description="PDZ" evidence="12">
    <location>
        <begin position="113"/>
        <end position="196"/>
    </location>
</feature>
<evidence type="ECO:0000256" key="7">
    <source>
        <dbReference type="ARBA" id="ARBA00022833"/>
    </source>
</evidence>
<dbReference type="InterPro" id="IPR036034">
    <property type="entry name" value="PDZ_sf"/>
</dbReference>
<dbReference type="SUPFAM" id="SSF50156">
    <property type="entry name" value="PDZ domain-like"/>
    <property type="match status" value="1"/>
</dbReference>
<evidence type="ECO:0000256" key="6">
    <source>
        <dbReference type="ARBA" id="ARBA00022801"/>
    </source>
</evidence>
<evidence type="ECO:0000256" key="9">
    <source>
        <dbReference type="ARBA" id="ARBA00023049"/>
    </source>
</evidence>
<dbReference type="EMBL" id="PFDX01000021">
    <property type="protein sequence ID" value="PJE57465.1"/>
    <property type="molecule type" value="Genomic_DNA"/>
</dbReference>
<proteinExistence type="inferred from homology"/>
<dbReference type="Gene3D" id="2.30.42.10">
    <property type="match status" value="1"/>
</dbReference>
<keyword evidence="4 13" id="KW-0645">Protease</keyword>
<feature type="transmembrane region" description="Helical" evidence="11">
    <location>
        <begin position="337"/>
        <end position="355"/>
    </location>
</feature>
<comment type="caution">
    <text evidence="13">The sequence shown here is derived from an EMBL/GenBank/DDBJ whole genome shotgun (WGS) entry which is preliminary data.</text>
</comment>
<dbReference type="NCBIfam" id="TIGR00054">
    <property type="entry name" value="RIP metalloprotease RseP"/>
    <property type="match status" value="1"/>
</dbReference>